<dbReference type="InterPro" id="IPR050736">
    <property type="entry name" value="Sensor_HK_Regulatory"/>
</dbReference>
<comment type="catalytic activity">
    <reaction evidence="1">
        <text>ATP + protein L-histidine = ADP + protein N-phospho-L-histidine.</text>
        <dbReference type="EC" id="2.7.13.3"/>
    </reaction>
</comment>
<evidence type="ECO:0000259" key="6">
    <source>
        <dbReference type="PROSITE" id="PS50109"/>
    </source>
</evidence>
<sequence length="54" mass="5590">FVRLDAARSRDEGGAGLGLAIARDVAERHGGTLRAESPSRGGATFVLRLPLASD</sequence>
<name>A0ABS3XE89_9ACTN</name>
<organism evidence="7 8">
    <name type="scientific">Streptomyces oryzae</name>
    <dbReference type="NCBI Taxonomy" id="1434886"/>
    <lineage>
        <taxon>Bacteria</taxon>
        <taxon>Bacillati</taxon>
        <taxon>Actinomycetota</taxon>
        <taxon>Actinomycetes</taxon>
        <taxon>Kitasatosporales</taxon>
        <taxon>Streptomycetaceae</taxon>
        <taxon>Streptomyces</taxon>
    </lineage>
</organism>
<dbReference type="PROSITE" id="PS50109">
    <property type="entry name" value="HIS_KIN"/>
    <property type="match status" value="1"/>
</dbReference>
<evidence type="ECO:0000256" key="1">
    <source>
        <dbReference type="ARBA" id="ARBA00000085"/>
    </source>
</evidence>
<keyword evidence="3" id="KW-0808">Transferase</keyword>
<protein>
    <recommendedName>
        <fullName evidence="2">histidine kinase</fullName>
        <ecNumber evidence="2">2.7.13.3</ecNumber>
    </recommendedName>
</protein>
<evidence type="ECO:0000256" key="3">
    <source>
        <dbReference type="ARBA" id="ARBA00022679"/>
    </source>
</evidence>
<dbReference type="InterPro" id="IPR005467">
    <property type="entry name" value="His_kinase_dom"/>
</dbReference>
<dbReference type="InterPro" id="IPR004358">
    <property type="entry name" value="Sig_transdc_His_kin-like_C"/>
</dbReference>
<keyword evidence="8" id="KW-1185">Reference proteome</keyword>
<evidence type="ECO:0000313" key="8">
    <source>
        <dbReference type="Proteomes" id="UP001519064"/>
    </source>
</evidence>
<evidence type="ECO:0000256" key="5">
    <source>
        <dbReference type="ARBA" id="ARBA00023012"/>
    </source>
</evidence>
<gene>
    <name evidence="7" type="ORF">ITI46_18815</name>
</gene>
<dbReference type="GO" id="GO:0016301">
    <property type="term" value="F:kinase activity"/>
    <property type="evidence" value="ECO:0007669"/>
    <property type="project" value="UniProtKB-KW"/>
</dbReference>
<feature type="non-terminal residue" evidence="7">
    <location>
        <position position="1"/>
    </location>
</feature>
<dbReference type="InterPro" id="IPR003594">
    <property type="entry name" value="HATPase_dom"/>
</dbReference>
<dbReference type="PANTHER" id="PTHR43711:SF1">
    <property type="entry name" value="HISTIDINE KINASE 1"/>
    <property type="match status" value="1"/>
</dbReference>
<evidence type="ECO:0000256" key="2">
    <source>
        <dbReference type="ARBA" id="ARBA00012438"/>
    </source>
</evidence>
<comment type="caution">
    <text evidence="7">The sequence shown here is derived from an EMBL/GenBank/DDBJ whole genome shotgun (WGS) entry which is preliminary data.</text>
</comment>
<dbReference type="Pfam" id="PF02518">
    <property type="entry name" value="HATPase_c"/>
    <property type="match status" value="1"/>
</dbReference>
<proteinExistence type="predicted"/>
<feature type="domain" description="Histidine kinase" evidence="6">
    <location>
        <begin position="1"/>
        <end position="53"/>
    </location>
</feature>
<dbReference type="RefSeq" id="WP_247746206.1">
    <property type="nucleotide sequence ID" value="NZ_JADKMA010000092.1"/>
</dbReference>
<dbReference type="InterPro" id="IPR036890">
    <property type="entry name" value="HATPase_C_sf"/>
</dbReference>
<evidence type="ECO:0000313" key="7">
    <source>
        <dbReference type="EMBL" id="MBO8193697.1"/>
    </source>
</evidence>
<dbReference type="SUPFAM" id="SSF55874">
    <property type="entry name" value="ATPase domain of HSP90 chaperone/DNA topoisomerase II/histidine kinase"/>
    <property type="match status" value="1"/>
</dbReference>
<keyword evidence="4 7" id="KW-0418">Kinase</keyword>
<dbReference type="PRINTS" id="PR00344">
    <property type="entry name" value="BCTRLSENSOR"/>
</dbReference>
<accession>A0ABS3XE89</accession>
<dbReference type="Gene3D" id="3.30.565.10">
    <property type="entry name" value="Histidine kinase-like ATPase, C-terminal domain"/>
    <property type="match status" value="1"/>
</dbReference>
<dbReference type="Proteomes" id="UP001519064">
    <property type="component" value="Unassembled WGS sequence"/>
</dbReference>
<dbReference type="EC" id="2.7.13.3" evidence="2"/>
<keyword evidence="5" id="KW-0902">Two-component regulatory system</keyword>
<dbReference type="EMBL" id="JADKMA010000092">
    <property type="protein sequence ID" value="MBO8193697.1"/>
    <property type="molecule type" value="Genomic_DNA"/>
</dbReference>
<dbReference type="PANTHER" id="PTHR43711">
    <property type="entry name" value="TWO-COMPONENT HISTIDINE KINASE"/>
    <property type="match status" value="1"/>
</dbReference>
<evidence type="ECO:0000256" key="4">
    <source>
        <dbReference type="ARBA" id="ARBA00022777"/>
    </source>
</evidence>
<reference evidence="7 8" key="1">
    <citation type="submission" date="2020-11" db="EMBL/GenBank/DDBJ databases">
        <title>Streptomyces spirodelae sp. nov., isolated from duckweed.</title>
        <authorList>
            <person name="Saimee Y."/>
            <person name="Duangmal K."/>
        </authorList>
    </citation>
    <scope>NUCLEOTIDE SEQUENCE [LARGE SCALE GENOMIC DNA]</scope>
    <source>
        <strain evidence="7 8">S16-07</strain>
    </source>
</reference>